<name>A0A1R3H4D1_9ROSI</name>
<gene>
    <name evidence="1" type="ORF">COLO4_31431</name>
</gene>
<dbReference type="Proteomes" id="UP000187203">
    <property type="component" value="Unassembled WGS sequence"/>
</dbReference>
<sequence>MNFDADSSSSTKPNVVTVASTVAPLPENGSTPSFFGIVRRGLPIDLNEPPPLWL</sequence>
<dbReference type="AlphaFoldDB" id="A0A1R3H4D1"/>
<protein>
    <submittedName>
        <fullName evidence="1">Ethylene-responsive transcription factor</fullName>
    </submittedName>
</protein>
<evidence type="ECO:0000313" key="1">
    <source>
        <dbReference type="EMBL" id="OMO65193.1"/>
    </source>
</evidence>
<dbReference type="OrthoDB" id="1931494at2759"/>
<dbReference type="STRING" id="93759.A0A1R3H4D1"/>
<accession>A0A1R3H4D1</accession>
<reference evidence="2" key="1">
    <citation type="submission" date="2013-09" db="EMBL/GenBank/DDBJ databases">
        <title>Corchorus olitorius genome sequencing.</title>
        <authorList>
            <person name="Alam M."/>
            <person name="Haque M.S."/>
            <person name="Islam M.S."/>
            <person name="Emdad E.M."/>
            <person name="Islam M.M."/>
            <person name="Ahmed B."/>
            <person name="Halim A."/>
            <person name="Hossen Q.M.M."/>
            <person name="Hossain M.Z."/>
            <person name="Ahmed R."/>
            <person name="Khan M.M."/>
            <person name="Islam R."/>
            <person name="Rashid M.M."/>
            <person name="Khan S.A."/>
            <person name="Rahman M.S."/>
            <person name="Alam M."/>
            <person name="Yahiya A.S."/>
            <person name="Khan M.S."/>
            <person name="Azam M.S."/>
            <person name="Haque T."/>
            <person name="Lashkar M.Z.H."/>
            <person name="Akhand A.I."/>
            <person name="Morshed G."/>
            <person name="Roy S."/>
            <person name="Uddin K.S."/>
            <person name="Rabeya T."/>
            <person name="Hossain A.S."/>
            <person name="Chowdhury A."/>
            <person name="Snigdha A.R."/>
            <person name="Mortoza M.S."/>
            <person name="Matin S.A."/>
            <person name="Hoque S.M.E."/>
            <person name="Islam M.K."/>
            <person name="Roy D.K."/>
            <person name="Haider R."/>
            <person name="Moosa M.M."/>
            <person name="Elias S.M."/>
            <person name="Hasan A.M."/>
            <person name="Jahan S."/>
            <person name="Shafiuddin M."/>
            <person name="Mahmood N."/>
            <person name="Shommy N.S."/>
        </authorList>
    </citation>
    <scope>NUCLEOTIDE SEQUENCE [LARGE SCALE GENOMIC DNA]</scope>
    <source>
        <strain evidence="2">cv. O-4</strain>
    </source>
</reference>
<keyword evidence="2" id="KW-1185">Reference proteome</keyword>
<evidence type="ECO:0000313" key="2">
    <source>
        <dbReference type="Proteomes" id="UP000187203"/>
    </source>
</evidence>
<dbReference type="EMBL" id="AWUE01020854">
    <property type="protein sequence ID" value="OMO65193.1"/>
    <property type="molecule type" value="Genomic_DNA"/>
</dbReference>
<proteinExistence type="predicted"/>
<organism evidence="1 2">
    <name type="scientific">Corchorus olitorius</name>
    <dbReference type="NCBI Taxonomy" id="93759"/>
    <lineage>
        <taxon>Eukaryota</taxon>
        <taxon>Viridiplantae</taxon>
        <taxon>Streptophyta</taxon>
        <taxon>Embryophyta</taxon>
        <taxon>Tracheophyta</taxon>
        <taxon>Spermatophyta</taxon>
        <taxon>Magnoliopsida</taxon>
        <taxon>eudicotyledons</taxon>
        <taxon>Gunneridae</taxon>
        <taxon>Pentapetalae</taxon>
        <taxon>rosids</taxon>
        <taxon>malvids</taxon>
        <taxon>Malvales</taxon>
        <taxon>Malvaceae</taxon>
        <taxon>Grewioideae</taxon>
        <taxon>Apeibeae</taxon>
        <taxon>Corchorus</taxon>
    </lineage>
</organism>
<comment type="caution">
    <text evidence="1">The sequence shown here is derived from an EMBL/GenBank/DDBJ whole genome shotgun (WGS) entry which is preliminary data.</text>
</comment>